<feature type="transmembrane region" description="Helical" evidence="8">
    <location>
        <begin position="219"/>
        <end position="237"/>
    </location>
</feature>
<dbReference type="InterPro" id="IPR037294">
    <property type="entry name" value="ABC_BtuC-like"/>
</dbReference>
<dbReference type="RefSeq" id="WP_046170809.1">
    <property type="nucleotide sequence ID" value="NZ_FOMB01000003.1"/>
</dbReference>
<gene>
    <name evidence="10" type="ORF">SAMN04488059_10360</name>
    <name evidence="9" type="ORF">WH91_09910</name>
</gene>
<sequence length="356" mass="37124">MSNLGLPAGIDFGRPIRSLRWFGGRVSLRFDIKTATICLTLLAIALVVALVTLASGDYQVPLPDVVRALLGQGEGRIHMVVVEWRLPRTALALLLGAALGMGGAIFQSLTRNPLGSPDIIGFDAGAFTGALIVITLLHGSYYAIAGGALFGGLVTALVVYALAYNRGVQGFRLIIVGIGVSAMLTALNTWILLRAKLEVAMAAAIWGAGTLNGLDLDRLFPAMIILAVLMPLAMLMSRPMGQLELGDDAARALGVNAERTRLALLVLGVALTATVTATAGPIGFVALSAPQLARRLTGTASVAILPAAAMGALLLAVADFVAQRAFAPTQIPVGIVTVSLGGIYFVWLLLREARRQ</sequence>
<dbReference type="GO" id="GO:0005886">
    <property type="term" value="C:plasma membrane"/>
    <property type="evidence" value="ECO:0007669"/>
    <property type="project" value="UniProtKB-SubCell"/>
</dbReference>
<keyword evidence="3" id="KW-0813">Transport</keyword>
<dbReference type="PANTHER" id="PTHR30472">
    <property type="entry name" value="FERRIC ENTEROBACTIN TRANSPORT SYSTEM PERMEASE PROTEIN"/>
    <property type="match status" value="1"/>
</dbReference>
<dbReference type="OrthoDB" id="9055647at2"/>
<evidence type="ECO:0000313" key="9">
    <source>
        <dbReference type="EMBL" id="KKC33325.1"/>
    </source>
</evidence>
<comment type="subcellular location">
    <subcellularLocation>
        <location evidence="1">Cell membrane</location>
        <topology evidence="1">Multi-pass membrane protein</topology>
    </subcellularLocation>
</comment>
<evidence type="ECO:0000256" key="8">
    <source>
        <dbReference type="SAM" id="Phobius"/>
    </source>
</evidence>
<dbReference type="CDD" id="cd06550">
    <property type="entry name" value="TM_ABC_iron-siderophores_like"/>
    <property type="match status" value="1"/>
</dbReference>
<evidence type="ECO:0000256" key="7">
    <source>
        <dbReference type="ARBA" id="ARBA00023136"/>
    </source>
</evidence>
<dbReference type="PATRIC" id="fig|728005.3.peg.4709"/>
<evidence type="ECO:0000313" key="10">
    <source>
        <dbReference type="EMBL" id="SFC22087.1"/>
    </source>
</evidence>
<evidence type="ECO:0000313" key="12">
    <source>
        <dbReference type="Proteomes" id="UP000182258"/>
    </source>
</evidence>
<dbReference type="FunFam" id="1.10.3470.10:FF:000001">
    <property type="entry name" value="Vitamin B12 ABC transporter permease BtuC"/>
    <property type="match status" value="1"/>
</dbReference>
<proteinExistence type="inferred from homology"/>
<evidence type="ECO:0000256" key="2">
    <source>
        <dbReference type="ARBA" id="ARBA00007935"/>
    </source>
</evidence>
<evidence type="ECO:0000256" key="6">
    <source>
        <dbReference type="ARBA" id="ARBA00022989"/>
    </source>
</evidence>
<keyword evidence="6 8" id="KW-1133">Transmembrane helix</keyword>
<feature type="transmembrane region" description="Helical" evidence="8">
    <location>
        <begin position="170"/>
        <end position="191"/>
    </location>
</feature>
<dbReference type="Pfam" id="PF01032">
    <property type="entry name" value="FecCD"/>
    <property type="match status" value="1"/>
</dbReference>
<dbReference type="EMBL" id="FOMB01000003">
    <property type="protein sequence ID" value="SFC22087.1"/>
    <property type="molecule type" value="Genomic_DNA"/>
</dbReference>
<evidence type="ECO:0000256" key="5">
    <source>
        <dbReference type="ARBA" id="ARBA00022692"/>
    </source>
</evidence>
<keyword evidence="7 8" id="KW-0472">Membrane</keyword>
<feature type="transmembrane region" description="Helical" evidence="8">
    <location>
        <begin position="330"/>
        <end position="350"/>
    </location>
</feature>
<feature type="transmembrane region" description="Helical" evidence="8">
    <location>
        <begin position="89"/>
        <end position="107"/>
    </location>
</feature>
<evidence type="ECO:0000313" key="11">
    <source>
        <dbReference type="Proteomes" id="UP000033519"/>
    </source>
</evidence>
<feature type="transmembrane region" description="Helical" evidence="8">
    <location>
        <begin position="299"/>
        <end position="318"/>
    </location>
</feature>
<evidence type="ECO:0000256" key="4">
    <source>
        <dbReference type="ARBA" id="ARBA00022475"/>
    </source>
</evidence>
<dbReference type="PANTHER" id="PTHR30472:SF24">
    <property type="entry name" value="FERRIC ENTEROBACTIN TRANSPORT SYSTEM PERMEASE PROTEIN FEPG"/>
    <property type="match status" value="1"/>
</dbReference>
<dbReference type="GO" id="GO:0033214">
    <property type="term" value="P:siderophore-iron import into cell"/>
    <property type="evidence" value="ECO:0007669"/>
    <property type="project" value="TreeGrafter"/>
</dbReference>
<keyword evidence="11" id="KW-1185">Reference proteome</keyword>
<comment type="similarity">
    <text evidence="2">Belongs to the binding-protein-dependent transport system permease family. FecCD subfamily.</text>
</comment>
<dbReference type="GO" id="GO:0022857">
    <property type="term" value="F:transmembrane transporter activity"/>
    <property type="evidence" value="ECO:0007669"/>
    <property type="project" value="InterPro"/>
</dbReference>
<name>A0A0F5PXI2_9HYPH</name>
<dbReference type="Proteomes" id="UP000182258">
    <property type="component" value="Unassembled WGS sequence"/>
</dbReference>
<dbReference type="EMBL" id="LAPV01000093">
    <property type="protein sequence ID" value="KKC33325.1"/>
    <property type="molecule type" value="Genomic_DNA"/>
</dbReference>
<feature type="transmembrane region" description="Helical" evidence="8">
    <location>
        <begin position="35"/>
        <end position="54"/>
    </location>
</feature>
<accession>A0A0F5PXI2</accession>
<feature type="transmembrane region" description="Helical" evidence="8">
    <location>
        <begin position="262"/>
        <end position="287"/>
    </location>
</feature>
<evidence type="ECO:0000256" key="3">
    <source>
        <dbReference type="ARBA" id="ARBA00022448"/>
    </source>
</evidence>
<dbReference type="Gene3D" id="1.10.3470.10">
    <property type="entry name" value="ABC transporter involved in vitamin B12 uptake, BtuC"/>
    <property type="match status" value="1"/>
</dbReference>
<reference evidence="9 11" key="1">
    <citation type="submission" date="2015-03" db="EMBL/GenBank/DDBJ databases">
        <authorList>
            <person name="Lepp D."/>
            <person name="Hassan Y.I."/>
            <person name="Li X.-Z."/>
            <person name="Zhou T."/>
        </authorList>
    </citation>
    <scope>NUCLEOTIDE SEQUENCE [LARGE SCALE GENOMIC DNA]</scope>
    <source>
        <strain evidence="9 11">Cr7-05</strain>
    </source>
</reference>
<feature type="transmembrane region" description="Helical" evidence="8">
    <location>
        <begin position="143"/>
        <end position="163"/>
    </location>
</feature>
<evidence type="ECO:0000256" key="1">
    <source>
        <dbReference type="ARBA" id="ARBA00004651"/>
    </source>
</evidence>
<dbReference type="InterPro" id="IPR000522">
    <property type="entry name" value="ABC_transptr_permease_BtuC"/>
</dbReference>
<dbReference type="Proteomes" id="UP000033519">
    <property type="component" value="Unassembled WGS sequence"/>
</dbReference>
<reference evidence="10 12" key="2">
    <citation type="submission" date="2016-10" db="EMBL/GenBank/DDBJ databases">
        <authorList>
            <person name="de Groot N.N."/>
        </authorList>
    </citation>
    <scope>NUCLEOTIDE SEQUENCE [LARGE SCALE GENOMIC DNA]</scope>
    <source>
        <strain evidence="10 12">CGMCC 1.10210</strain>
    </source>
</reference>
<protein>
    <submittedName>
        <fullName evidence="9">Iron ABC transporter permease</fullName>
    </submittedName>
    <submittedName>
        <fullName evidence="10">Iron complex transport system permease protein</fullName>
    </submittedName>
</protein>
<organism evidence="10 12">
    <name type="scientific">Devosia psychrophila</name>
    <dbReference type="NCBI Taxonomy" id="728005"/>
    <lineage>
        <taxon>Bacteria</taxon>
        <taxon>Pseudomonadati</taxon>
        <taxon>Pseudomonadota</taxon>
        <taxon>Alphaproteobacteria</taxon>
        <taxon>Hyphomicrobiales</taxon>
        <taxon>Devosiaceae</taxon>
        <taxon>Devosia</taxon>
    </lineage>
</organism>
<keyword evidence="5 8" id="KW-0812">Transmembrane</keyword>
<dbReference type="SUPFAM" id="SSF81345">
    <property type="entry name" value="ABC transporter involved in vitamin B12 uptake, BtuC"/>
    <property type="match status" value="1"/>
</dbReference>
<dbReference type="AlphaFoldDB" id="A0A0F5PXI2"/>
<feature type="transmembrane region" description="Helical" evidence="8">
    <location>
        <begin position="119"/>
        <end position="137"/>
    </location>
</feature>
<keyword evidence="4" id="KW-1003">Cell membrane</keyword>
<dbReference type="STRING" id="728005.SAMN04488059_10360"/>